<feature type="transmembrane region" description="Helical" evidence="6">
    <location>
        <begin position="128"/>
        <end position="149"/>
    </location>
</feature>
<keyword evidence="2" id="KW-1003">Cell membrane</keyword>
<dbReference type="RefSeq" id="WP_185060507.1">
    <property type="nucleotide sequence ID" value="NZ_BAABJP010000036.1"/>
</dbReference>
<evidence type="ECO:0000256" key="1">
    <source>
        <dbReference type="ARBA" id="ARBA00004651"/>
    </source>
</evidence>
<feature type="transmembrane region" description="Helical" evidence="6">
    <location>
        <begin position="323"/>
        <end position="343"/>
    </location>
</feature>
<dbReference type="Pfam" id="PF09678">
    <property type="entry name" value="Caa3_CtaG"/>
    <property type="match status" value="1"/>
</dbReference>
<comment type="caution">
    <text evidence="7">The sequence shown here is derived from an EMBL/GenBank/DDBJ whole genome shotgun (WGS) entry which is preliminary data.</text>
</comment>
<accession>A0ABP9QSE3</accession>
<feature type="transmembrane region" description="Helical" evidence="6">
    <location>
        <begin position="462"/>
        <end position="484"/>
    </location>
</feature>
<name>A0ABP9QSE3_9PSEU</name>
<dbReference type="Proteomes" id="UP001428817">
    <property type="component" value="Unassembled WGS sequence"/>
</dbReference>
<evidence type="ECO:0000256" key="3">
    <source>
        <dbReference type="ARBA" id="ARBA00022692"/>
    </source>
</evidence>
<evidence type="ECO:0000256" key="4">
    <source>
        <dbReference type="ARBA" id="ARBA00022989"/>
    </source>
</evidence>
<feature type="transmembrane region" description="Helical" evidence="6">
    <location>
        <begin position="156"/>
        <end position="176"/>
    </location>
</feature>
<feature type="transmembrane region" description="Helical" evidence="6">
    <location>
        <begin position="542"/>
        <end position="563"/>
    </location>
</feature>
<reference evidence="8" key="1">
    <citation type="journal article" date="2019" name="Int. J. Syst. Evol. Microbiol.">
        <title>The Global Catalogue of Microorganisms (GCM) 10K type strain sequencing project: providing services to taxonomists for standard genome sequencing and annotation.</title>
        <authorList>
            <consortium name="The Broad Institute Genomics Platform"/>
            <consortium name="The Broad Institute Genome Sequencing Center for Infectious Disease"/>
            <person name="Wu L."/>
            <person name="Ma J."/>
        </authorList>
    </citation>
    <scope>NUCLEOTIDE SEQUENCE [LARGE SCALE GENOMIC DNA]</scope>
    <source>
        <strain evidence="8">JCM 18303</strain>
    </source>
</reference>
<keyword evidence="8" id="KW-1185">Reference proteome</keyword>
<organism evidence="7 8">
    <name type="scientific">Pseudonocardia eucalypti</name>
    <dbReference type="NCBI Taxonomy" id="648755"/>
    <lineage>
        <taxon>Bacteria</taxon>
        <taxon>Bacillati</taxon>
        <taxon>Actinomycetota</taxon>
        <taxon>Actinomycetes</taxon>
        <taxon>Pseudonocardiales</taxon>
        <taxon>Pseudonocardiaceae</taxon>
        <taxon>Pseudonocardia</taxon>
    </lineage>
</organism>
<feature type="transmembrane region" description="Helical" evidence="6">
    <location>
        <begin position="182"/>
        <end position="202"/>
    </location>
</feature>
<feature type="transmembrane region" description="Helical" evidence="6">
    <location>
        <begin position="209"/>
        <end position="229"/>
    </location>
</feature>
<comment type="subcellular location">
    <subcellularLocation>
        <location evidence="1">Cell membrane</location>
        <topology evidence="1">Multi-pass membrane protein</topology>
    </subcellularLocation>
</comment>
<keyword evidence="3 6" id="KW-0812">Transmembrane</keyword>
<feature type="transmembrane region" description="Helical" evidence="6">
    <location>
        <begin position="46"/>
        <end position="66"/>
    </location>
</feature>
<evidence type="ECO:0000256" key="6">
    <source>
        <dbReference type="SAM" id="Phobius"/>
    </source>
</evidence>
<gene>
    <name evidence="7" type="ORF">GCM10023321_58450</name>
</gene>
<sequence length="596" mass="62061">MNRGLVIGLVGAAALTGGLLGGFAPSPAEGYGLPPSGTVVDAGLPAMRVLALGACAFAVGWLLAAVRAPAGRDGLLSPAGYAGLTEVRRWSLVQAGASLAVAGLTVAENSGSVTLSTLFVGVRYIEPATGWLLCALVAAGVAGAAGWVLTWRAAVGLLLVALGGPLCAALTATTNAQRSHDIAGDALAAQTLALVFLLGAALAGHRARWCLPVATAGAVVAAAYAVPAGKLLDTGYGQLTLAGLVLLALTAVTALPRPRHKLTQSLALPAFSLALLCVHTALTRVAAPADQGYQASKHVYLVGYDLPDRMTWADLALRWRPDLVFGSLAVVAAVLYVAGVRRLRRRREPWPRRYTLAWLSGCAVLLVATSSGVGRYAPGVFSVHMGQHMLLAGLAPALLVLGHGGTLARRASRPTTADRLRALLDARTVRLAGHPLVAWLAVAGTLFGVYPTGLFEAWQQEHWAHLVMNAAFFLTGLALMRVVLGRDASLPPIGRLVMVFAVMALHAGFAAWLLGLGHPVGEVFYRSLAVPFVPDPLADQRLGALLSWVLGEVPVILAVLALVRRWAVDDERAPCEQPHVFTLSGTPRAAELTGRL</sequence>
<feature type="transmembrane region" description="Helical" evidence="6">
    <location>
        <begin position="87"/>
        <end position="108"/>
    </location>
</feature>
<feature type="transmembrane region" description="Helical" evidence="6">
    <location>
        <begin position="235"/>
        <end position="255"/>
    </location>
</feature>
<feature type="transmembrane region" description="Helical" evidence="6">
    <location>
        <begin position="496"/>
        <end position="515"/>
    </location>
</feature>
<dbReference type="InterPro" id="IPR019108">
    <property type="entry name" value="Caa3_assmbl_CtaG-rel"/>
</dbReference>
<keyword evidence="5 6" id="KW-0472">Membrane</keyword>
<evidence type="ECO:0000256" key="2">
    <source>
        <dbReference type="ARBA" id="ARBA00022475"/>
    </source>
</evidence>
<feature type="transmembrane region" description="Helical" evidence="6">
    <location>
        <begin position="267"/>
        <end position="287"/>
    </location>
</feature>
<keyword evidence="4 6" id="KW-1133">Transmembrane helix</keyword>
<proteinExistence type="predicted"/>
<evidence type="ECO:0000256" key="5">
    <source>
        <dbReference type="ARBA" id="ARBA00023136"/>
    </source>
</evidence>
<protein>
    <submittedName>
        <fullName evidence="7">Cytochrome c oxidase assembly protein</fullName>
    </submittedName>
</protein>
<feature type="transmembrane region" description="Helical" evidence="6">
    <location>
        <begin position="389"/>
        <end position="408"/>
    </location>
</feature>
<feature type="transmembrane region" description="Helical" evidence="6">
    <location>
        <begin position="429"/>
        <end position="450"/>
    </location>
</feature>
<evidence type="ECO:0000313" key="7">
    <source>
        <dbReference type="EMBL" id="GAA5166782.1"/>
    </source>
</evidence>
<feature type="transmembrane region" description="Helical" evidence="6">
    <location>
        <begin position="355"/>
        <end position="377"/>
    </location>
</feature>
<evidence type="ECO:0000313" key="8">
    <source>
        <dbReference type="Proteomes" id="UP001428817"/>
    </source>
</evidence>
<dbReference type="EMBL" id="BAABJP010000036">
    <property type="protein sequence ID" value="GAA5166782.1"/>
    <property type="molecule type" value="Genomic_DNA"/>
</dbReference>